<organism evidence="5 6">
    <name type="scientific">Parascedosporium putredinis</name>
    <dbReference type="NCBI Taxonomy" id="1442378"/>
    <lineage>
        <taxon>Eukaryota</taxon>
        <taxon>Fungi</taxon>
        <taxon>Dikarya</taxon>
        <taxon>Ascomycota</taxon>
        <taxon>Pezizomycotina</taxon>
        <taxon>Sordariomycetes</taxon>
        <taxon>Hypocreomycetidae</taxon>
        <taxon>Microascales</taxon>
        <taxon>Microascaceae</taxon>
        <taxon>Parascedosporium</taxon>
    </lineage>
</organism>
<accession>A0A9P1MD55</accession>
<dbReference type="GO" id="GO:0005737">
    <property type="term" value="C:cytoplasm"/>
    <property type="evidence" value="ECO:0007669"/>
    <property type="project" value="TreeGrafter"/>
</dbReference>
<sequence>MGERIFTSSEACSQEKTEPFSQTEINARLKRKNLDFDDWFDDLDASHIHLDLLKVEDHHHDAGVRLLVRPLTRIPSVSPSSENCQWQQFLVDVESQDQQHHSAFAVTQTAKDVKFIILLNRSDVPISLTRESDHPVSDAFCINDLEVLDFRILKKRPALLYLPGKPKSLDAPKESQPLLNSSGKRASTDNLEDLSRYEKKARTGEAPDRPKEGVLVCVPVPSRSKELVRSNGQALVGVEKGETIQIQGTSDLGSYQVTKLDQIASAVASTVYTANCSHIPKQVVTVKVLKTRPVGGNVKPHDAERSVIHQADMWLREYQSQDALQHKSIVKLYGDLSARNVWRNQANDYFTGTKADAHRILRDIANALHYIHGRNLLHNDIKPSNILYSTEEGATLCDFGLATYTREAPALGGTPYYVPPEFIGRKIRGAPSDIWALGVTMLYVLRKIALPESRGGRAHPKRLWWLIADLNRAGGNRMQQSITAVSQMQTWLGEIAEARSRLNPRDRIEKLVGKLTKPQQDLE</sequence>
<keyword evidence="6" id="KW-1185">Reference proteome</keyword>
<evidence type="ECO:0000313" key="6">
    <source>
        <dbReference type="Proteomes" id="UP000838763"/>
    </source>
</evidence>
<keyword evidence="1" id="KW-0547">Nucleotide-binding</keyword>
<dbReference type="Proteomes" id="UP000838763">
    <property type="component" value="Unassembled WGS sequence"/>
</dbReference>
<dbReference type="PANTHER" id="PTHR24346:SF75">
    <property type="entry name" value="AURORA KINASE"/>
    <property type="match status" value="1"/>
</dbReference>
<evidence type="ECO:0000256" key="3">
    <source>
        <dbReference type="SAM" id="MobiDB-lite"/>
    </source>
</evidence>
<gene>
    <name evidence="5" type="ORF">PPNO1_LOCUS8126</name>
</gene>
<dbReference type="AlphaFoldDB" id="A0A9P1MD55"/>
<dbReference type="InterPro" id="IPR008271">
    <property type="entry name" value="Ser/Thr_kinase_AS"/>
</dbReference>
<evidence type="ECO:0000313" key="5">
    <source>
        <dbReference type="EMBL" id="CAI4218545.1"/>
    </source>
</evidence>
<reference evidence="5" key="1">
    <citation type="submission" date="2022-11" db="EMBL/GenBank/DDBJ databases">
        <authorList>
            <person name="Scott C."/>
            <person name="Bruce N."/>
        </authorList>
    </citation>
    <scope>NUCLEOTIDE SEQUENCE</scope>
</reference>
<feature type="region of interest" description="Disordered" evidence="3">
    <location>
        <begin position="164"/>
        <end position="194"/>
    </location>
</feature>
<protein>
    <recommendedName>
        <fullName evidence="4">Protein kinase domain-containing protein</fullName>
    </recommendedName>
</protein>
<evidence type="ECO:0000256" key="2">
    <source>
        <dbReference type="ARBA" id="ARBA00022840"/>
    </source>
</evidence>
<dbReference type="OrthoDB" id="346907at2759"/>
<dbReference type="EMBL" id="CALLCH030000018">
    <property type="protein sequence ID" value="CAI4218545.1"/>
    <property type="molecule type" value="Genomic_DNA"/>
</dbReference>
<dbReference type="GO" id="GO:0035556">
    <property type="term" value="P:intracellular signal transduction"/>
    <property type="evidence" value="ECO:0007669"/>
    <property type="project" value="TreeGrafter"/>
</dbReference>
<name>A0A9P1MD55_9PEZI</name>
<dbReference type="PANTHER" id="PTHR24346">
    <property type="entry name" value="MAP/MICROTUBULE AFFINITY-REGULATING KINASE"/>
    <property type="match status" value="1"/>
</dbReference>
<feature type="compositionally biased region" description="Polar residues" evidence="3">
    <location>
        <begin position="177"/>
        <end position="189"/>
    </location>
</feature>
<evidence type="ECO:0000259" key="4">
    <source>
        <dbReference type="PROSITE" id="PS50011"/>
    </source>
</evidence>
<dbReference type="InterPro" id="IPR011009">
    <property type="entry name" value="Kinase-like_dom_sf"/>
</dbReference>
<comment type="caution">
    <text evidence="5">The sequence shown here is derived from an EMBL/GenBank/DDBJ whole genome shotgun (WGS) entry which is preliminary data.</text>
</comment>
<dbReference type="InterPro" id="IPR000719">
    <property type="entry name" value="Prot_kinase_dom"/>
</dbReference>
<dbReference type="PROSITE" id="PS00108">
    <property type="entry name" value="PROTEIN_KINASE_ST"/>
    <property type="match status" value="1"/>
</dbReference>
<dbReference type="GO" id="GO:0004674">
    <property type="term" value="F:protein serine/threonine kinase activity"/>
    <property type="evidence" value="ECO:0007669"/>
    <property type="project" value="TreeGrafter"/>
</dbReference>
<evidence type="ECO:0000256" key="1">
    <source>
        <dbReference type="ARBA" id="ARBA00022741"/>
    </source>
</evidence>
<dbReference type="Pfam" id="PF00069">
    <property type="entry name" value="Pkinase"/>
    <property type="match status" value="1"/>
</dbReference>
<proteinExistence type="predicted"/>
<dbReference type="Gene3D" id="1.10.510.10">
    <property type="entry name" value="Transferase(Phosphotransferase) domain 1"/>
    <property type="match status" value="1"/>
</dbReference>
<feature type="domain" description="Protein kinase" evidence="4">
    <location>
        <begin position="257"/>
        <end position="523"/>
    </location>
</feature>
<keyword evidence="2" id="KW-0067">ATP-binding</keyword>
<dbReference type="GO" id="GO:0005524">
    <property type="term" value="F:ATP binding"/>
    <property type="evidence" value="ECO:0007669"/>
    <property type="project" value="UniProtKB-KW"/>
</dbReference>
<dbReference type="PROSITE" id="PS50011">
    <property type="entry name" value="PROTEIN_KINASE_DOM"/>
    <property type="match status" value="1"/>
</dbReference>
<dbReference type="SUPFAM" id="SSF56112">
    <property type="entry name" value="Protein kinase-like (PK-like)"/>
    <property type="match status" value="1"/>
</dbReference>
<dbReference type="SMART" id="SM00220">
    <property type="entry name" value="S_TKc"/>
    <property type="match status" value="1"/>
</dbReference>